<dbReference type="AlphaFoldDB" id="A0A0G4ILQ7"/>
<keyword evidence="4" id="KW-1185">Reference proteome</keyword>
<dbReference type="EMBL" id="CDSF01000046">
    <property type="protein sequence ID" value="CEO96108.1"/>
    <property type="molecule type" value="Genomic_DNA"/>
</dbReference>
<sequence length="99" mass="11613">MRRGARWAKRLRAHKESVQYDIPCSNEAIWKQWQRNEMECDQKAKALMRKVKLVERLPSFQWYSERDISYIDADVDDDNAAVDGEQGGPDTTTDTKHAR</sequence>
<geneLocation type="mitochondrion" evidence="3"/>
<evidence type="ECO:0000313" key="2">
    <source>
        <dbReference type="EMBL" id="CEO96108.1"/>
    </source>
</evidence>
<accession>A0A0G4ILQ7</accession>
<evidence type="ECO:0000313" key="4">
    <source>
        <dbReference type="Proteomes" id="UP000039324"/>
    </source>
</evidence>
<organism evidence="2 4">
    <name type="scientific">Plasmodiophora brassicae</name>
    <name type="common">Clubroot disease agent</name>
    <dbReference type="NCBI Taxonomy" id="37360"/>
    <lineage>
        <taxon>Eukaryota</taxon>
        <taxon>Sar</taxon>
        <taxon>Rhizaria</taxon>
        <taxon>Endomyxa</taxon>
        <taxon>Phytomyxea</taxon>
        <taxon>Plasmodiophorida</taxon>
        <taxon>Plasmodiophoridae</taxon>
        <taxon>Plasmodiophora</taxon>
    </lineage>
</organism>
<evidence type="ECO:0000313" key="5">
    <source>
        <dbReference type="Proteomes" id="UP000290189"/>
    </source>
</evidence>
<evidence type="ECO:0000313" key="3">
    <source>
        <dbReference type="EMBL" id="SPQ93350.1"/>
    </source>
</evidence>
<name>A0A0G4ILQ7_PLABS</name>
<dbReference type="Proteomes" id="UP000290189">
    <property type="component" value="Unassembled WGS sequence"/>
</dbReference>
<reference evidence="3 5" key="2">
    <citation type="submission" date="2018-03" db="EMBL/GenBank/DDBJ databases">
        <authorList>
            <person name="Fogelqvist J."/>
        </authorList>
    </citation>
    <scope>NUCLEOTIDE SEQUENCE [LARGE SCALE GENOMIC DNA]</scope>
</reference>
<evidence type="ECO:0000256" key="1">
    <source>
        <dbReference type="SAM" id="MobiDB-lite"/>
    </source>
</evidence>
<dbReference type="EMBL" id="OVEO01000001">
    <property type="protein sequence ID" value="SPQ93350.1"/>
    <property type="molecule type" value="Genomic_DNA"/>
</dbReference>
<dbReference type="Proteomes" id="UP000039324">
    <property type="component" value="Unassembled WGS sequence"/>
</dbReference>
<keyword evidence="3" id="KW-0496">Mitochondrion</keyword>
<proteinExistence type="predicted"/>
<feature type="region of interest" description="Disordered" evidence="1">
    <location>
        <begin position="78"/>
        <end position="99"/>
    </location>
</feature>
<protein>
    <submittedName>
        <fullName evidence="2">Uncharacterized protein</fullName>
    </submittedName>
</protein>
<reference evidence="2 4" key="1">
    <citation type="submission" date="2015-02" db="EMBL/GenBank/DDBJ databases">
        <authorList>
            <person name="Chooi Y.-H."/>
        </authorList>
    </citation>
    <scope>NUCLEOTIDE SEQUENCE [LARGE SCALE GENOMIC DNA]</scope>
    <source>
        <strain evidence="2">E3</strain>
    </source>
</reference>
<gene>
    <name evidence="2" type="ORF">PBRA_004798</name>
    <name evidence="3" type="ORF">PLBR_LOCUS565</name>
</gene>